<dbReference type="Pfam" id="PF03466">
    <property type="entry name" value="LysR_substrate"/>
    <property type="match status" value="1"/>
</dbReference>
<dbReference type="Pfam" id="PF00126">
    <property type="entry name" value="HTH_1"/>
    <property type="match status" value="1"/>
</dbReference>
<dbReference type="InterPro" id="IPR036390">
    <property type="entry name" value="WH_DNA-bd_sf"/>
</dbReference>
<gene>
    <name evidence="6" type="ORF">SAMN04515666_1011026</name>
</gene>
<dbReference type="EMBL" id="FOAN01000001">
    <property type="protein sequence ID" value="SEK63202.1"/>
    <property type="molecule type" value="Genomic_DNA"/>
</dbReference>
<proteinExistence type="inferred from homology"/>
<evidence type="ECO:0000313" key="6">
    <source>
        <dbReference type="EMBL" id="SEK63202.1"/>
    </source>
</evidence>
<dbReference type="AlphaFoldDB" id="A0A1H7IMU4"/>
<keyword evidence="2" id="KW-0805">Transcription regulation</keyword>
<evidence type="ECO:0000256" key="1">
    <source>
        <dbReference type="ARBA" id="ARBA00009437"/>
    </source>
</evidence>
<dbReference type="STRING" id="1036779.SAMN04515666_1011026"/>
<evidence type="ECO:0000313" key="7">
    <source>
        <dbReference type="Proteomes" id="UP000199664"/>
    </source>
</evidence>
<dbReference type="Gene3D" id="3.40.190.290">
    <property type="match status" value="1"/>
</dbReference>
<keyword evidence="4" id="KW-0804">Transcription</keyword>
<name>A0A1H7IMU4_9HYPH</name>
<dbReference type="Gene3D" id="1.10.10.10">
    <property type="entry name" value="Winged helix-like DNA-binding domain superfamily/Winged helix DNA-binding domain"/>
    <property type="match status" value="1"/>
</dbReference>
<dbReference type="GO" id="GO:0010628">
    <property type="term" value="P:positive regulation of gene expression"/>
    <property type="evidence" value="ECO:0007669"/>
    <property type="project" value="TreeGrafter"/>
</dbReference>
<dbReference type="InterPro" id="IPR005119">
    <property type="entry name" value="LysR_subst-bd"/>
</dbReference>
<dbReference type="GO" id="GO:0003700">
    <property type="term" value="F:DNA-binding transcription factor activity"/>
    <property type="evidence" value="ECO:0007669"/>
    <property type="project" value="InterPro"/>
</dbReference>
<dbReference type="OrthoDB" id="8479870at2"/>
<keyword evidence="7" id="KW-1185">Reference proteome</keyword>
<evidence type="ECO:0000256" key="3">
    <source>
        <dbReference type="ARBA" id="ARBA00023125"/>
    </source>
</evidence>
<dbReference type="Proteomes" id="UP000199664">
    <property type="component" value="Unassembled WGS sequence"/>
</dbReference>
<organism evidence="6 7">
    <name type="scientific">Bosea lupini</name>
    <dbReference type="NCBI Taxonomy" id="1036779"/>
    <lineage>
        <taxon>Bacteria</taxon>
        <taxon>Pseudomonadati</taxon>
        <taxon>Pseudomonadota</taxon>
        <taxon>Alphaproteobacteria</taxon>
        <taxon>Hyphomicrobiales</taxon>
        <taxon>Boseaceae</taxon>
        <taxon>Bosea</taxon>
    </lineage>
</organism>
<dbReference type="InterPro" id="IPR000847">
    <property type="entry name" value="LysR_HTH_N"/>
</dbReference>
<dbReference type="GO" id="GO:0043565">
    <property type="term" value="F:sequence-specific DNA binding"/>
    <property type="evidence" value="ECO:0007669"/>
    <property type="project" value="TreeGrafter"/>
</dbReference>
<evidence type="ECO:0000256" key="4">
    <source>
        <dbReference type="ARBA" id="ARBA00023163"/>
    </source>
</evidence>
<evidence type="ECO:0000256" key="2">
    <source>
        <dbReference type="ARBA" id="ARBA00023015"/>
    </source>
</evidence>
<feature type="domain" description="HTH lysR-type" evidence="5">
    <location>
        <begin position="1"/>
        <end position="58"/>
    </location>
</feature>
<dbReference type="PANTHER" id="PTHR30427">
    <property type="entry name" value="TRANSCRIPTIONAL ACTIVATOR PROTEIN LYSR"/>
    <property type="match status" value="1"/>
</dbReference>
<protein>
    <submittedName>
        <fullName evidence="6">DNA-binding transcriptional regulator, LysR family</fullName>
    </submittedName>
</protein>
<evidence type="ECO:0000259" key="5">
    <source>
        <dbReference type="PROSITE" id="PS50931"/>
    </source>
</evidence>
<dbReference type="PANTHER" id="PTHR30427:SF1">
    <property type="entry name" value="TRANSCRIPTIONAL ACTIVATOR PROTEIN LYSR"/>
    <property type="match status" value="1"/>
</dbReference>
<dbReference type="SUPFAM" id="SSF46785">
    <property type="entry name" value="Winged helix' DNA-binding domain"/>
    <property type="match status" value="1"/>
</dbReference>
<sequence>MRARQIEVFRMVMRCGTLTGAAEALAVSQPALSQILLHTEDELGFKLFLRVKGRLIPTPEAEEIYPEVERLFGDLEMLRRRTRDLRHGKAGLVRLAASAPPSLSFVPEALRHFRAAHPNTRVRSYVVPAEVILTMLDRDQAGLGIAMMDQPTPFIETEVVGYTRVVCVLPAGHPLAERDAVGPEDLDGETLISYRAESLPGQLLRDALAKEGLPFRPEMEIDVSIIALAFVQQGLGVAVVDGLLPWHNFPGLVTRPFRPHVALPLCLLTSTRRPLSRSHELLRNHIRTACRQLDLDQPAPTATEA</sequence>
<dbReference type="SUPFAM" id="SSF53850">
    <property type="entry name" value="Periplasmic binding protein-like II"/>
    <property type="match status" value="1"/>
</dbReference>
<dbReference type="PRINTS" id="PR00039">
    <property type="entry name" value="HTHLYSR"/>
</dbReference>
<dbReference type="RefSeq" id="WP_091830321.1">
    <property type="nucleotide sequence ID" value="NZ_FOAN01000001.1"/>
</dbReference>
<reference evidence="7" key="1">
    <citation type="submission" date="2016-10" db="EMBL/GenBank/DDBJ databases">
        <authorList>
            <person name="Varghese N."/>
            <person name="Submissions S."/>
        </authorList>
    </citation>
    <scope>NUCLEOTIDE SEQUENCE [LARGE SCALE GENOMIC DNA]</scope>
    <source>
        <strain evidence="7">LMG 26383,CCUG 61248,R- 45681</strain>
    </source>
</reference>
<dbReference type="PROSITE" id="PS50931">
    <property type="entry name" value="HTH_LYSR"/>
    <property type="match status" value="1"/>
</dbReference>
<accession>A0A1H7IMU4</accession>
<dbReference type="InterPro" id="IPR036388">
    <property type="entry name" value="WH-like_DNA-bd_sf"/>
</dbReference>
<keyword evidence="3 6" id="KW-0238">DNA-binding</keyword>
<comment type="similarity">
    <text evidence="1">Belongs to the LysR transcriptional regulatory family.</text>
</comment>